<proteinExistence type="predicted"/>
<dbReference type="EMBL" id="JSVC01000052">
    <property type="protein sequence ID" value="KIC90270.1"/>
    <property type="molecule type" value="Genomic_DNA"/>
</dbReference>
<evidence type="ECO:0000313" key="2">
    <source>
        <dbReference type="Proteomes" id="UP000031408"/>
    </source>
</evidence>
<dbReference type="AlphaFoldDB" id="A0A0C1I8A2"/>
<comment type="caution">
    <text evidence="1">The sequence shown here is derived from an EMBL/GenBank/DDBJ whole genome shotgun (WGS) entry which is preliminary data.</text>
</comment>
<gene>
    <name evidence="1" type="ORF">OI18_23335</name>
</gene>
<name>A0A0C1I8A2_9BACT</name>
<organism evidence="1 2">
    <name type="scientific">Flavihumibacter solisilvae</name>
    <dbReference type="NCBI Taxonomy" id="1349421"/>
    <lineage>
        <taxon>Bacteria</taxon>
        <taxon>Pseudomonadati</taxon>
        <taxon>Bacteroidota</taxon>
        <taxon>Chitinophagia</taxon>
        <taxon>Chitinophagales</taxon>
        <taxon>Chitinophagaceae</taxon>
        <taxon>Flavihumibacter</taxon>
    </lineage>
</organism>
<keyword evidence="2" id="KW-1185">Reference proteome</keyword>
<accession>A0A0C1I8A2</accession>
<protein>
    <submittedName>
        <fullName evidence="1">Uncharacterized protein</fullName>
    </submittedName>
</protein>
<dbReference type="Proteomes" id="UP000031408">
    <property type="component" value="Unassembled WGS sequence"/>
</dbReference>
<feature type="non-terminal residue" evidence="1">
    <location>
        <position position="257"/>
    </location>
</feature>
<dbReference type="RefSeq" id="WP_039144745.1">
    <property type="nucleotide sequence ID" value="NZ_JSVC01000052.1"/>
</dbReference>
<evidence type="ECO:0000313" key="1">
    <source>
        <dbReference type="EMBL" id="KIC90270.1"/>
    </source>
</evidence>
<reference evidence="1 2" key="1">
    <citation type="submission" date="2014-11" db="EMBL/GenBank/DDBJ databases">
        <title>Genome sequence of Flavihumibacter solisilvae 3-3.</title>
        <authorList>
            <person name="Zhou G."/>
            <person name="Li M."/>
            <person name="Wang G."/>
        </authorList>
    </citation>
    <scope>NUCLEOTIDE SEQUENCE [LARGE SCALE GENOMIC DNA]</scope>
    <source>
        <strain evidence="1 2">3-3</strain>
    </source>
</reference>
<sequence>MKEFIKAFDLYVNTLFQEDNKEEIKRVIIQDIPSFVQQEMFEFYSLSNYSGVPIVFTGVAGESSNVKLFSVNTKDGILQKRNDSSIKKLIIISNIVLDRSSETAVTVINDFAKEKWKWINSSLGHFLLFSYFKFAGIEGKYEQDLVKKIIRLVGKEYPNGIDGQWYFLLRFFSSLENATPVKIDDLCFLLGLPKTGINRDISHSLSIFDKKVNFDKLEFANTIISSISNRSLNGFRDFVHSRIDEISEESSEYEMLS</sequence>